<keyword evidence="2" id="KW-0472">Membrane</keyword>
<evidence type="ECO:0000256" key="1">
    <source>
        <dbReference type="ARBA" id="ARBA00023002"/>
    </source>
</evidence>
<dbReference type="RefSeq" id="XP_002674712.1">
    <property type="nucleotide sequence ID" value="XM_002674666.1"/>
</dbReference>
<name>D2VMD4_NAEGR</name>
<keyword evidence="1" id="KW-0560">Oxidoreductase</keyword>
<proteinExistence type="predicted"/>
<evidence type="ECO:0000313" key="4">
    <source>
        <dbReference type="EMBL" id="EFC41968.1"/>
    </source>
</evidence>
<dbReference type="PANTHER" id="PTHR10366:SF564">
    <property type="entry name" value="STEROL-4-ALPHA-CARBOXYLATE 3-DEHYDROGENASE, DECARBOXYLATING"/>
    <property type="match status" value="1"/>
</dbReference>
<dbReference type="GO" id="GO:0016616">
    <property type="term" value="F:oxidoreductase activity, acting on the CH-OH group of donors, NAD or NADP as acceptor"/>
    <property type="evidence" value="ECO:0007669"/>
    <property type="project" value="InterPro"/>
</dbReference>
<dbReference type="InterPro" id="IPR036291">
    <property type="entry name" value="NAD(P)-bd_dom_sf"/>
</dbReference>
<keyword evidence="5" id="KW-1185">Reference proteome</keyword>
<dbReference type="OrthoDB" id="2735536at2759"/>
<reference evidence="4 5" key="1">
    <citation type="journal article" date="2010" name="Cell">
        <title>The genome of Naegleria gruberi illuminates early eukaryotic versatility.</title>
        <authorList>
            <person name="Fritz-Laylin L.K."/>
            <person name="Prochnik S.E."/>
            <person name="Ginger M.L."/>
            <person name="Dacks J.B."/>
            <person name="Carpenter M.L."/>
            <person name="Field M.C."/>
            <person name="Kuo A."/>
            <person name="Paredez A."/>
            <person name="Chapman J."/>
            <person name="Pham J."/>
            <person name="Shu S."/>
            <person name="Neupane R."/>
            <person name="Cipriano M."/>
            <person name="Mancuso J."/>
            <person name="Tu H."/>
            <person name="Salamov A."/>
            <person name="Lindquist E."/>
            <person name="Shapiro H."/>
            <person name="Lucas S."/>
            <person name="Grigoriev I.V."/>
            <person name="Cande W.Z."/>
            <person name="Fulton C."/>
            <person name="Rokhsar D.S."/>
            <person name="Dawson S.C."/>
        </authorList>
    </citation>
    <scope>NUCLEOTIDE SEQUENCE [LARGE SCALE GENOMIC DNA]</scope>
    <source>
        <strain evidence="4 5">NEG-M</strain>
    </source>
</reference>
<organism evidence="5">
    <name type="scientific">Naegleria gruberi</name>
    <name type="common">Amoeba</name>
    <dbReference type="NCBI Taxonomy" id="5762"/>
    <lineage>
        <taxon>Eukaryota</taxon>
        <taxon>Discoba</taxon>
        <taxon>Heterolobosea</taxon>
        <taxon>Tetramitia</taxon>
        <taxon>Eutetramitia</taxon>
        <taxon>Vahlkampfiidae</taxon>
        <taxon>Naegleria</taxon>
    </lineage>
</organism>
<dbReference type="EMBL" id="GG738882">
    <property type="protein sequence ID" value="EFC41968.1"/>
    <property type="molecule type" value="Genomic_DNA"/>
</dbReference>
<dbReference type="InterPro" id="IPR050425">
    <property type="entry name" value="NAD(P)_dehydrat-like"/>
</dbReference>
<dbReference type="Proteomes" id="UP000006671">
    <property type="component" value="Unassembled WGS sequence"/>
</dbReference>
<gene>
    <name evidence="4" type="ORF">NAEGRDRAFT_70094</name>
</gene>
<dbReference type="PANTHER" id="PTHR10366">
    <property type="entry name" value="NAD DEPENDENT EPIMERASE/DEHYDRATASE"/>
    <property type="match status" value="1"/>
</dbReference>
<accession>D2VMD4</accession>
<dbReference type="InParanoid" id="D2VMD4"/>
<dbReference type="SUPFAM" id="SSF51735">
    <property type="entry name" value="NAD(P)-binding Rossmann-fold domains"/>
    <property type="match status" value="1"/>
</dbReference>
<dbReference type="GO" id="GO:0006694">
    <property type="term" value="P:steroid biosynthetic process"/>
    <property type="evidence" value="ECO:0007669"/>
    <property type="project" value="InterPro"/>
</dbReference>
<keyword evidence="2" id="KW-0812">Transmembrane</keyword>
<sequence length="439" mass="51258">MSVVITGGCGCIAQHLVRELIINNEKMALGVENIILLDVRPNWRPFWHDYKELEGSQGDHDRLRPYPTLEQEKIVKFYSVDLSNKEKLEELFENELIPNFPNLSTIFHVLSTTVLWSPTFDIYDKINVKLTETLLDISYKYDSIKNFIYTSSGSIFWREFNEKNKRLELREEEYQTVERDEKGYVKNVKLHFSTPPSSMDYSYVRSKQLANEMVVERTFRDKSKHLNTVSLALCMSIYGESEIQISNSVTQPYILNKSGGKGHNLYSGNAAYAHVMVFKAMQDQEKANRMRGLTYMIYDNNVGQLHNEAVRGIMKCVTGDAETYSEDRSEAVSLKILYAIWYYFCVVNFFVYLLTLLVPQAKKWYFMPFITAFIIDITYLDRYMVCKTLNAKNDFGYEEKYTTQDNYSQIALHFKILEKQGKMKLHRLPPVNKSDKKSL</sequence>
<dbReference type="eggNOG" id="KOG1430">
    <property type="taxonomic scope" value="Eukaryota"/>
</dbReference>
<evidence type="ECO:0000259" key="3">
    <source>
        <dbReference type="Pfam" id="PF01073"/>
    </source>
</evidence>
<dbReference type="STRING" id="5762.D2VMD4"/>
<dbReference type="KEGG" id="ngr:NAEGRDRAFT_70094"/>
<feature type="transmembrane region" description="Helical" evidence="2">
    <location>
        <begin position="336"/>
        <end position="358"/>
    </location>
</feature>
<evidence type="ECO:0000256" key="2">
    <source>
        <dbReference type="SAM" id="Phobius"/>
    </source>
</evidence>
<protein>
    <submittedName>
        <fullName evidence="4">Predicted protein</fullName>
    </submittedName>
</protein>
<evidence type="ECO:0000313" key="5">
    <source>
        <dbReference type="Proteomes" id="UP000006671"/>
    </source>
</evidence>
<keyword evidence="2" id="KW-1133">Transmembrane helix</keyword>
<dbReference type="Pfam" id="PF01073">
    <property type="entry name" value="3Beta_HSD"/>
    <property type="match status" value="1"/>
</dbReference>
<feature type="domain" description="3-beta hydroxysteroid dehydrogenase/isomerase" evidence="3">
    <location>
        <begin position="4"/>
        <end position="304"/>
    </location>
</feature>
<dbReference type="GeneID" id="8851582"/>
<dbReference type="VEuPathDB" id="AmoebaDB:NAEGRDRAFT_70094"/>
<dbReference type="AlphaFoldDB" id="D2VMD4"/>
<dbReference type="InterPro" id="IPR002225">
    <property type="entry name" value="3Beta_OHSteriod_DH/Estase"/>
</dbReference>
<dbReference type="Gene3D" id="3.40.50.720">
    <property type="entry name" value="NAD(P)-binding Rossmann-like Domain"/>
    <property type="match status" value="1"/>
</dbReference>